<dbReference type="SUPFAM" id="SSF51905">
    <property type="entry name" value="FAD/NAD(P)-binding domain"/>
    <property type="match status" value="1"/>
</dbReference>
<comment type="cofactor">
    <cofactor evidence="1">
        <name>FAD</name>
        <dbReference type="ChEBI" id="CHEBI:57692"/>
    </cofactor>
</comment>
<dbReference type="Gene3D" id="3.50.50.60">
    <property type="entry name" value="FAD/NAD(P)-binding domain"/>
    <property type="match status" value="2"/>
</dbReference>
<dbReference type="SUPFAM" id="SSF54373">
    <property type="entry name" value="FAD-linked reductases, C-terminal domain"/>
    <property type="match status" value="1"/>
</dbReference>
<keyword evidence="4" id="KW-0274">FAD</keyword>
<keyword evidence="9" id="KW-1185">Reference proteome</keyword>
<evidence type="ECO:0000256" key="3">
    <source>
        <dbReference type="ARBA" id="ARBA00022630"/>
    </source>
</evidence>
<dbReference type="Proteomes" id="UP000275401">
    <property type="component" value="Unassembled WGS sequence"/>
</dbReference>
<dbReference type="EMBL" id="RIBZ01000192">
    <property type="protein sequence ID" value="RNG26395.1"/>
    <property type="molecule type" value="Genomic_DNA"/>
</dbReference>
<protein>
    <recommendedName>
        <fullName evidence="10">Pyranose oxidase</fullName>
    </recommendedName>
</protein>
<dbReference type="GO" id="GO:0016614">
    <property type="term" value="F:oxidoreductase activity, acting on CH-OH group of donors"/>
    <property type="evidence" value="ECO:0007669"/>
    <property type="project" value="InterPro"/>
</dbReference>
<evidence type="ECO:0000256" key="1">
    <source>
        <dbReference type="ARBA" id="ARBA00001974"/>
    </source>
</evidence>
<dbReference type="Pfam" id="PF05199">
    <property type="entry name" value="GMC_oxred_C"/>
    <property type="match status" value="1"/>
</dbReference>
<evidence type="ECO:0000313" key="9">
    <source>
        <dbReference type="Proteomes" id="UP000275401"/>
    </source>
</evidence>
<evidence type="ECO:0000259" key="7">
    <source>
        <dbReference type="Pfam" id="PF05199"/>
    </source>
</evidence>
<dbReference type="InterPro" id="IPR036188">
    <property type="entry name" value="FAD/NAD-bd_sf"/>
</dbReference>
<feature type="domain" description="Glucose-methanol-choline oxidoreductase N-terminal" evidence="6">
    <location>
        <begin position="228"/>
        <end position="296"/>
    </location>
</feature>
<sequence>MSRPELPTEVDLLVVGSGPVGSAIARRVHEAVPSARILMADLGPRLTGEAGLHLSNLPAQERGELQAKSQGRDPRTAPGEDQALVKKYADRGTHLVAPRHEEQPEQEGMPAAVMSSNVGGMGVHWACTAPRPLDSERVPFLPEEELDAALGVAEDLLSVTQDAFEDTAGGQLVLKTLSELFDGDYPDGRHVQPMPLACTPRSGALPRWAGPDVVLGPLAHGGDGRFGIMADTICRRVLFEDGRAVGAVLQHLPSGTEFKVRARAVAVAADALRTPQLLWASGIRPHALGRYLNDQPKTVSSVQVKDGPAAGIEARGSVDFTGDIRDLETGRFWVPFADPGRTSHGQVMTLDTSPIDGVDPELFVGMVWYGAKEIQASDRVEFSTTEADAYGMPKMTIHYSLTERDREGIARARADQEKIAARLGDFLPGNEPELFPAGSSKHYQGTVRMGAADDGTSVCDSFSRVWGFENLYVGGNGVIPTSTAVNPTLTSVALAVRAAESISALLARENC</sequence>
<dbReference type="GO" id="GO:0050660">
    <property type="term" value="F:flavin adenine dinucleotide binding"/>
    <property type="evidence" value="ECO:0007669"/>
    <property type="project" value="InterPro"/>
</dbReference>
<dbReference type="Pfam" id="PF00732">
    <property type="entry name" value="GMC_oxred_N"/>
    <property type="match status" value="1"/>
</dbReference>
<dbReference type="PANTHER" id="PTHR42784">
    <property type="entry name" value="PYRANOSE 2-OXIDASE"/>
    <property type="match status" value="1"/>
</dbReference>
<dbReference type="RefSeq" id="WP_123100460.1">
    <property type="nucleotide sequence ID" value="NZ_RIBZ01000192.1"/>
</dbReference>
<evidence type="ECO:0008006" key="10">
    <source>
        <dbReference type="Google" id="ProtNLM"/>
    </source>
</evidence>
<comment type="caution">
    <text evidence="8">The sequence shown here is derived from an EMBL/GenBank/DDBJ whole genome shotgun (WGS) entry which is preliminary data.</text>
</comment>
<evidence type="ECO:0000313" key="8">
    <source>
        <dbReference type="EMBL" id="RNG26395.1"/>
    </source>
</evidence>
<dbReference type="AlphaFoldDB" id="A0A3M8WCU5"/>
<dbReference type="PANTHER" id="PTHR42784:SF1">
    <property type="entry name" value="PYRANOSE 2-OXIDASE"/>
    <property type="match status" value="1"/>
</dbReference>
<name>A0A3M8WCU5_9ACTN</name>
<proteinExistence type="inferred from homology"/>
<organism evidence="8 9">
    <name type="scientific">Streptomyces botrytidirepellens</name>
    <dbReference type="NCBI Taxonomy" id="2486417"/>
    <lineage>
        <taxon>Bacteria</taxon>
        <taxon>Bacillati</taxon>
        <taxon>Actinomycetota</taxon>
        <taxon>Actinomycetes</taxon>
        <taxon>Kitasatosporales</taxon>
        <taxon>Streptomycetaceae</taxon>
        <taxon>Streptomyces</taxon>
    </lineage>
</organism>
<evidence type="ECO:0000256" key="5">
    <source>
        <dbReference type="ARBA" id="ARBA00023002"/>
    </source>
</evidence>
<evidence type="ECO:0000259" key="6">
    <source>
        <dbReference type="Pfam" id="PF00732"/>
    </source>
</evidence>
<keyword evidence="3" id="KW-0285">Flavoprotein</keyword>
<keyword evidence="5" id="KW-0560">Oxidoreductase</keyword>
<feature type="domain" description="Glucose-methanol-choline oxidoreductase C-terminal" evidence="7">
    <location>
        <begin position="383"/>
        <end position="495"/>
    </location>
</feature>
<gene>
    <name evidence="8" type="ORF">EEJ42_15055</name>
</gene>
<dbReference type="InterPro" id="IPR007867">
    <property type="entry name" value="GMC_OxRtase_C"/>
</dbReference>
<reference evidence="8 9" key="1">
    <citation type="submission" date="2018-11" db="EMBL/GenBank/DDBJ databases">
        <title>The Potential of Streptomyces as Biocontrol Agents against the Tomato grey mould, Botrytis cinerea (Gray mold) Frontiers in Microbiology.</title>
        <authorList>
            <person name="Li D."/>
        </authorList>
    </citation>
    <scope>NUCLEOTIDE SEQUENCE [LARGE SCALE GENOMIC DNA]</scope>
    <source>
        <strain evidence="8 9">NEAU-LD23</strain>
    </source>
</reference>
<dbReference type="InterPro" id="IPR000172">
    <property type="entry name" value="GMC_OxRdtase_N"/>
</dbReference>
<comment type="similarity">
    <text evidence="2">Belongs to the GMC oxidoreductase family.</text>
</comment>
<evidence type="ECO:0000256" key="4">
    <source>
        <dbReference type="ARBA" id="ARBA00022827"/>
    </source>
</evidence>
<dbReference type="InterPro" id="IPR051473">
    <property type="entry name" value="P2Ox-like"/>
</dbReference>
<accession>A0A3M8WCU5</accession>
<evidence type="ECO:0000256" key="2">
    <source>
        <dbReference type="ARBA" id="ARBA00010790"/>
    </source>
</evidence>